<keyword evidence="2" id="KW-0732">Signal</keyword>
<sequence length="64" mass="6714">MQIKLLLAFIAACTAVAAVPVENSGRDLSVAPNVATGKHALLRRDDDDDDGDDGDNDDDGDDDD</sequence>
<evidence type="ECO:0000256" key="2">
    <source>
        <dbReference type="SAM" id="SignalP"/>
    </source>
</evidence>
<gene>
    <name evidence="3" type="ORF">VM1G_12042</name>
</gene>
<feature type="chain" id="PRO_5008266591" evidence="2">
    <location>
        <begin position="19"/>
        <end position="64"/>
    </location>
</feature>
<reference evidence="3" key="1">
    <citation type="submission" date="2014-12" db="EMBL/GenBank/DDBJ databases">
        <title>Genome Sequence of Valsa Canker Pathogens Uncovers a Specific Adaption of Colonization on Woody Bark.</title>
        <authorList>
            <person name="Yin Z."/>
            <person name="Liu H."/>
            <person name="Gao X."/>
            <person name="Li Z."/>
            <person name="Song N."/>
            <person name="Ke X."/>
            <person name="Dai Q."/>
            <person name="Wu Y."/>
            <person name="Sun Y."/>
            <person name="Xu J.-R."/>
            <person name="Kang Z.K."/>
            <person name="Wang L."/>
            <person name="Huang L."/>
        </authorList>
    </citation>
    <scope>NUCLEOTIDE SEQUENCE [LARGE SCALE GENOMIC DNA]</scope>
    <source>
        <strain evidence="3">03-8</strain>
    </source>
</reference>
<evidence type="ECO:0000313" key="3">
    <source>
        <dbReference type="EMBL" id="KUI64135.1"/>
    </source>
</evidence>
<keyword evidence="4" id="KW-1185">Reference proteome</keyword>
<evidence type="ECO:0000256" key="1">
    <source>
        <dbReference type="SAM" id="MobiDB-lite"/>
    </source>
</evidence>
<dbReference type="AlphaFoldDB" id="A0A194VJS8"/>
<feature type="compositionally biased region" description="Acidic residues" evidence="1">
    <location>
        <begin position="46"/>
        <end position="64"/>
    </location>
</feature>
<protein>
    <submittedName>
        <fullName evidence="3">Uncharacterized protein</fullName>
    </submittedName>
</protein>
<feature type="signal peptide" evidence="2">
    <location>
        <begin position="1"/>
        <end position="18"/>
    </location>
</feature>
<name>A0A194VJS8_CYTMA</name>
<dbReference type="Proteomes" id="UP000078559">
    <property type="component" value="Unassembled WGS sequence"/>
</dbReference>
<accession>A0A194VJS8</accession>
<proteinExistence type="predicted"/>
<feature type="region of interest" description="Disordered" evidence="1">
    <location>
        <begin position="41"/>
        <end position="64"/>
    </location>
</feature>
<dbReference type="EMBL" id="KN796121">
    <property type="protein sequence ID" value="KUI64135.1"/>
    <property type="molecule type" value="Genomic_DNA"/>
</dbReference>
<evidence type="ECO:0000313" key="4">
    <source>
        <dbReference type="Proteomes" id="UP000078559"/>
    </source>
</evidence>
<organism evidence="3 4">
    <name type="scientific">Cytospora mali</name>
    <name type="common">Apple Valsa canker fungus</name>
    <name type="synonym">Valsa mali</name>
    <dbReference type="NCBI Taxonomy" id="578113"/>
    <lineage>
        <taxon>Eukaryota</taxon>
        <taxon>Fungi</taxon>
        <taxon>Dikarya</taxon>
        <taxon>Ascomycota</taxon>
        <taxon>Pezizomycotina</taxon>
        <taxon>Sordariomycetes</taxon>
        <taxon>Sordariomycetidae</taxon>
        <taxon>Diaporthales</taxon>
        <taxon>Cytosporaceae</taxon>
        <taxon>Cytospora</taxon>
    </lineage>
</organism>